<sequence length="328" mass="36883">MVHFTTVVESNAQFARDHKDMELVCVLAGATSGIGASTLETLVSLMPKSRFYVIGRSAARFTSQQTLLEYTTASCNVVFIEAEFSLLSHVDNVCEQIVARESRVDYLCMSPGMIPLNGAEYTKEGLETCFAISYYSRMRLLFNLLPLLRRSTSPRVLNILNAGKEKALADDDLGLERNWSALTVINHATTMTSLAFEHLAPKEEKMTLIHVYPGWVRTDNFSHLTAPEDSGLLWRSFLWFIRNLAGTLALLFGVSAKECGQRQAFHLISDRFGPGAWRLDHVSEEAPETSALKNYNAHSWPGRIWNYTISIFEQQSLRDKGVYSQDRA</sequence>
<keyword evidence="3" id="KW-1185">Reference proteome</keyword>
<organism evidence="2 3">
    <name type="scientific">Cladobotryum mycophilum</name>
    <dbReference type="NCBI Taxonomy" id="491253"/>
    <lineage>
        <taxon>Eukaryota</taxon>
        <taxon>Fungi</taxon>
        <taxon>Dikarya</taxon>
        <taxon>Ascomycota</taxon>
        <taxon>Pezizomycotina</taxon>
        <taxon>Sordariomycetes</taxon>
        <taxon>Hypocreomycetidae</taxon>
        <taxon>Hypocreales</taxon>
        <taxon>Hypocreaceae</taxon>
        <taxon>Cladobotryum</taxon>
    </lineage>
</organism>
<reference evidence="2 3" key="1">
    <citation type="submission" date="2024-01" db="EMBL/GenBank/DDBJ databases">
        <title>Complete genome of Cladobotryum mycophilum ATHUM6906.</title>
        <authorList>
            <person name="Christinaki A.C."/>
            <person name="Myridakis A.I."/>
            <person name="Kouvelis V.N."/>
        </authorList>
    </citation>
    <scope>NUCLEOTIDE SEQUENCE [LARGE SCALE GENOMIC DNA]</scope>
    <source>
        <strain evidence="2 3">ATHUM6906</strain>
    </source>
</reference>
<evidence type="ECO:0000313" key="2">
    <source>
        <dbReference type="EMBL" id="KAK5997602.1"/>
    </source>
</evidence>
<dbReference type="InterPro" id="IPR036291">
    <property type="entry name" value="NAD(P)-bd_dom_sf"/>
</dbReference>
<evidence type="ECO:0000256" key="1">
    <source>
        <dbReference type="ARBA" id="ARBA00023002"/>
    </source>
</evidence>
<dbReference type="Pfam" id="PF00106">
    <property type="entry name" value="adh_short"/>
    <property type="match status" value="1"/>
</dbReference>
<name>A0ABR0SZL4_9HYPO</name>
<accession>A0ABR0SZL4</accession>
<dbReference type="PANTHER" id="PTHR47534:SF3">
    <property type="entry name" value="ALCOHOL DEHYDROGENASE-LIKE C-TERMINAL DOMAIN-CONTAINING PROTEIN"/>
    <property type="match status" value="1"/>
</dbReference>
<dbReference type="InterPro" id="IPR052228">
    <property type="entry name" value="Sec_Metab_Biosynth_Oxidored"/>
</dbReference>
<dbReference type="Proteomes" id="UP001338125">
    <property type="component" value="Unassembled WGS sequence"/>
</dbReference>
<dbReference type="EMBL" id="JAVFKD010000002">
    <property type="protein sequence ID" value="KAK5997602.1"/>
    <property type="molecule type" value="Genomic_DNA"/>
</dbReference>
<dbReference type="SUPFAM" id="SSF51735">
    <property type="entry name" value="NAD(P)-binding Rossmann-fold domains"/>
    <property type="match status" value="1"/>
</dbReference>
<comment type="caution">
    <text evidence="2">The sequence shown here is derived from an EMBL/GenBank/DDBJ whole genome shotgun (WGS) entry which is preliminary data.</text>
</comment>
<dbReference type="PANTHER" id="PTHR47534">
    <property type="entry name" value="YALI0E05731P"/>
    <property type="match status" value="1"/>
</dbReference>
<gene>
    <name evidence="2" type="ORF">PT974_02966</name>
</gene>
<dbReference type="InterPro" id="IPR002347">
    <property type="entry name" value="SDR_fam"/>
</dbReference>
<keyword evidence="1" id="KW-0560">Oxidoreductase</keyword>
<evidence type="ECO:0000313" key="3">
    <source>
        <dbReference type="Proteomes" id="UP001338125"/>
    </source>
</evidence>
<dbReference type="Gene3D" id="3.40.50.720">
    <property type="entry name" value="NAD(P)-binding Rossmann-like Domain"/>
    <property type="match status" value="1"/>
</dbReference>
<protein>
    <submittedName>
        <fullName evidence="2">Oxidoreductase lepF</fullName>
    </submittedName>
</protein>
<proteinExistence type="predicted"/>